<dbReference type="GO" id="GO:0005576">
    <property type="term" value="C:extracellular region"/>
    <property type="evidence" value="ECO:0007669"/>
    <property type="project" value="UniProtKB-SubCell"/>
</dbReference>
<organism evidence="6 9">
    <name type="scientific">Methanococcus maripaludis</name>
    <name type="common">Methanococcus deltae</name>
    <dbReference type="NCBI Taxonomy" id="39152"/>
    <lineage>
        <taxon>Archaea</taxon>
        <taxon>Methanobacteriati</taxon>
        <taxon>Methanobacteriota</taxon>
        <taxon>Methanomada group</taxon>
        <taxon>Methanococci</taxon>
        <taxon>Methanococcales</taxon>
        <taxon>Methanococcaceae</taxon>
        <taxon>Methanococcus</taxon>
    </lineage>
</organism>
<evidence type="ECO:0000256" key="5">
    <source>
        <dbReference type="ARBA" id="ARBA00023263"/>
    </source>
</evidence>
<evidence type="ECO:0000256" key="2">
    <source>
        <dbReference type="ARBA" id="ARBA00004561"/>
    </source>
</evidence>
<dbReference type="EMBL" id="CP026606">
    <property type="protein sequence ID" value="AVB76235.1"/>
    <property type="molecule type" value="Genomic_DNA"/>
</dbReference>
<reference evidence="9" key="1">
    <citation type="journal article" date="2018" name="Genome Announc.">
        <title>Complete Genome Sequence of the Methanococcus maripaludis Type Strain JJ (DSM 2067), a Model for Selenoprotein Synthesis in Archaea.</title>
        <authorList>
            <person name="Poehlein A."/>
            <person name="Heym D."/>
            <person name="Quitzke V."/>
            <person name="Fersch J."/>
            <person name="Daniel R."/>
            <person name="Rother M."/>
        </authorList>
    </citation>
    <scope>NUCLEOTIDE SEQUENCE [LARGE SCALE GENOMIC DNA]</scope>
    <source>
        <strain evidence="9">DSM 2067</strain>
    </source>
</reference>
<dbReference type="EMBL" id="JACDUK010000002">
    <property type="protein sequence ID" value="MBA2853244.1"/>
    <property type="molecule type" value="Genomic_DNA"/>
</dbReference>
<dbReference type="AlphaFoldDB" id="A0A2L1CA54"/>
<reference evidence="10 11" key="3">
    <citation type="submission" date="2020-07" db="EMBL/GenBank/DDBJ databases">
        <title>Genomic Encyclopedia of Type Strains, Phase IV (KMG-V): Genome sequencing to study the core and pangenomes of soil and plant-associated prokaryotes.</title>
        <authorList>
            <person name="Whitman W."/>
        </authorList>
    </citation>
    <scope>NUCLEOTIDE SEQUENCE [LARGE SCALE GENOMIC DNA]</scope>
    <source>
        <strain evidence="8 11">C13</strain>
        <strain evidence="7 10">S1</strain>
    </source>
</reference>
<evidence type="ECO:0000313" key="8">
    <source>
        <dbReference type="EMBL" id="MBA2864658.1"/>
    </source>
</evidence>
<gene>
    <name evidence="7" type="ORF">HNP89_001201</name>
    <name evidence="8" type="ORF">HNP94_001680</name>
    <name evidence="6" type="ORF">MMJJ_08250</name>
</gene>
<evidence type="ECO:0000313" key="10">
    <source>
        <dbReference type="Proteomes" id="UP000522365"/>
    </source>
</evidence>
<dbReference type="InterPro" id="IPR007166">
    <property type="entry name" value="Class3_signal_pept_motif"/>
</dbReference>
<keyword evidence="5" id="KW-0281">Fimbrium</keyword>
<dbReference type="RefSeq" id="WP_104837796.1">
    <property type="nucleotide sequence ID" value="NZ_CP026606.1"/>
</dbReference>
<evidence type="ECO:0000256" key="1">
    <source>
        <dbReference type="ARBA" id="ARBA00004241"/>
    </source>
</evidence>
<evidence type="ECO:0000313" key="6">
    <source>
        <dbReference type="EMBL" id="AVB76235.1"/>
    </source>
</evidence>
<dbReference type="Proteomes" id="UP000239462">
    <property type="component" value="Chromosome"/>
</dbReference>
<evidence type="ECO:0000256" key="4">
    <source>
        <dbReference type="ARBA" id="ARBA00022525"/>
    </source>
</evidence>
<evidence type="ECO:0000313" key="7">
    <source>
        <dbReference type="EMBL" id="MBA2853244.1"/>
    </source>
</evidence>
<evidence type="ECO:0000256" key="3">
    <source>
        <dbReference type="ARBA" id="ARBA00004613"/>
    </source>
</evidence>
<evidence type="ECO:0000313" key="9">
    <source>
        <dbReference type="Proteomes" id="UP000239462"/>
    </source>
</evidence>
<comment type="subcellular location">
    <subcellularLocation>
        <location evidence="1">Cell surface</location>
    </subcellularLocation>
    <subcellularLocation>
        <location evidence="2">Fimbrium</location>
    </subcellularLocation>
    <subcellularLocation>
        <location evidence="3">Secreted</location>
    </subcellularLocation>
</comment>
<keyword evidence="4" id="KW-0964">Secreted</keyword>
<sequence>MSKGQVSVEFIVLFLALLVAVVVSTMTPGIFGLNKSVELSSASLAHAALSKVKSSVELLSVSDPGSSKMVYVKSPISKWEINNRSISISGDGYNISTNTTVTLKNKLGSTSFTHETTSLKILTVNLTRMDEYVQIDIN</sequence>
<evidence type="ECO:0000313" key="11">
    <source>
        <dbReference type="Proteomes" id="UP000567099"/>
    </source>
</evidence>
<name>A0A2L1CA54_METMI</name>
<dbReference type="EMBL" id="JACDUO010000002">
    <property type="protein sequence ID" value="MBA2864658.1"/>
    <property type="molecule type" value="Genomic_DNA"/>
</dbReference>
<accession>A0A2L1CA54</accession>
<dbReference type="Pfam" id="PF04021">
    <property type="entry name" value="Class_IIIsignal"/>
    <property type="match status" value="1"/>
</dbReference>
<dbReference type="GeneID" id="36101912"/>
<dbReference type="Proteomes" id="UP000567099">
    <property type="component" value="Unassembled WGS sequence"/>
</dbReference>
<proteinExistence type="predicted"/>
<dbReference type="GO" id="GO:0009986">
    <property type="term" value="C:cell surface"/>
    <property type="evidence" value="ECO:0007669"/>
    <property type="project" value="UniProtKB-SubCell"/>
</dbReference>
<protein>
    <submittedName>
        <fullName evidence="6">Class III signal peptide</fullName>
    </submittedName>
</protein>
<dbReference type="Proteomes" id="UP000522365">
    <property type="component" value="Unassembled WGS sequence"/>
</dbReference>
<reference evidence="6" key="2">
    <citation type="submission" date="2018-02" db="EMBL/GenBank/DDBJ databases">
        <title>Complete genome sequence of the Methanococcus maripaludis type strain JJ (DSM 2067), a model for selenoprotein synthesis in Archaea.</title>
        <authorList>
            <person name="Poehlein A."/>
            <person name="Heym D."/>
            <person name="Quitzke V."/>
            <person name="Fersch J."/>
            <person name="Daniel R."/>
            <person name="Rother M."/>
        </authorList>
    </citation>
    <scope>NUCLEOTIDE SEQUENCE [LARGE SCALE GENOMIC DNA]</scope>
    <source>
        <strain evidence="6">DSM 2067</strain>
    </source>
</reference>
<dbReference type="KEGG" id="mmad:MMJJ_08250"/>